<evidence type="ECO:0000313" key="1">
    <source>
        <dbReference type="EMBL" id="GAA1613083.1"/>
    </source>
</evidence>
<dbReference type="EMBL" id="BAAAND010000012">
    <property type="protein sequence ID" value="GAA1613083.1"/>
    <property type="molecule type" value="Genomic_DNA"/>
</dbReference>
<evidence type="ECO:0008006" key="3">
    <source>
        <dbReference type="Google" id="ProtNLM"/>
    </source>
</evidence>
<dbReference type="Proteomes" id="UP001500190">
    <property type="component" value="Unassembled WGS sequence"/>
</dbReference>
<protein>
    <recommendedName>
        <fullName evidence="3">RanBP2-type domain-containing protein</fullName>
    </recommendedName>
</protein>
<keyword evidence="2" id="KW-1185">Reference proteome</keyword>
<reference evidence="2" key="1">
    <citation type="journal article" date="2019" name="Int. J. Syst. Evol. Microbiol.">
        <title>The Global Catalogue of Microorganisms (GCM) 10K type strain sequencing project: providing services to taxonomists for standard genome sequencing and annotation.</title>
        <authorList>
            <consortium name="The Broad Institute Genomics Platform"/>
            <consortium name="The Broad Institute Genome Sequencing Center for Infectious Disease"/>
            <person name="Wu L."/>
            <person name="Ma J."/>
        </authorList>
    </citation>
    <scope>NUCLEOTIDE SEQUENCE [LARGE SCALE GENOMIC DNA]</scope>
    <source>
        <strain evidence="2">JCM 14304</strain>
    </source>
</reference>
<proteinExistence type="predicted"/>
<accession>A0ABP4QKQ9</accession>
<organism evidence="1 2">
    <name type="scientific">Kribbella karoonensis</name>
    <dbReference type="NCBI Taxonomy" id="324851"/>
    <lineage>
        <taxon>Bacteria</taxon>
        <taxon>Bacillati</taxon>
        <taxon>Actinomycetota</taxon>
        <taxon>Actinomycetes</taxon>
        <taxon>Propionibacteriales</taxon>
        <taxon>Kribbellaceae</taxon>
        <taxon>Kribbella</taxon>
    </lineage>
</organism>
<name>A0ABP4QKQ9_9ACTN</name>
<sequence length="72" mass="8236">MSWTCKKCRHQNTDDDAARCSQCRANNPARNRHNPNTPEHQWLGRQTCPHCGYSNASGQDKTCYKCGKALKR</sequence>
<comment type="caution">
    <text evidence="1">The sequence shown here is derived from an EMBL/GenBank/DDBJ whole genome shotgun (WGS) entry which is preliminary data.</text>
</comment>
<evidence type="ECO:0000313" key="2">
    <source>
        <dbReference type="Proteomes" id="UP001500190"/>
    </source>
</evidence>
<gene>
    <name evidence="1" type="ORF">GCM10009742_75420</name>
</gene>